<dbReference type="InterPro" id="IPR035979">
    <property type="entry name" value="RBD_domain_sf"/>
</dbReference>
<evidence type="ECO:0000259" key="8">
    <source>
        <dbReference type="PROSITE" id="PS50102"/>
    </source>
</evidence>
<dbReference type="PROSITE" id="PS50102">
    <property type="entry name" value="RRM"/>
    <property type="match status" value="1"/>
</dbReference>
<dbReference type="GO" id="GO:0005684">
    <property type="term" value="C:U2-type spliceosomal complex"/>
    <property type="evidence" value="ECO:0007669"/>
    <property type="project" value="TreeGrafter"/>
</dbReference>
<dbReference type="AlphaFoldDB" id="A0AAD5SGR7"/>
<feature type="compositionally biased region" description="Basic and acidic residues" evidence="7">
    <location>
        <begin position="109"/>
        <end position="121"/>
    </location>
</feature>
<evidence type="ECO:0000256" key="4">
    <source>
        <dbReference type="ARBA" id="ARBA00022884"/>
    </source>
</evidence>
<evidence type="ECO:0000256" key="5">
    <source>
        <dbReference type="ARBA" id="ARBA00023187"/>
    </source>
</evidence>
<feature type="domain" description="RRM" evidence="8">
    <location>
        <begin position="125"/>
        <end position="213"/>
    </location>
</feature>
<feature type="region of interest" description="Disordered" evidence="7">
    <location>
        <begin position="109"/>
        <end position="128"/>
    </location>
</feature>
<reference evidence="9" key="1">
    <citation type="submission" date="2020-05" db="EMBL/GenBank/DDBJ databases">
        <title>Phylogenomic resolution of chytrid fungi.</title>
        <authorList>
            <person name="Stajich J.E."/>
            <person name="Amses K."/>
            <person name="Simmons R."/>
            <person name="Seto K."/>
            <person name="Myers J."/>
            <person name="Bonds A."/>
            <person name="Quandt C.A."/>
            <person name="Barry K."/>
            <person name="Liu P."/>
            <person name="Grigoriev I."/>
            <person name="Longcore J.E."/>
            <person name="James T.Y."/>
        </authorList>
    </citation>
    <scope>NUCLEOTIDE SEQUENCE</scope>
    <source>
        <strain evidence="9">JEL0318</strain>
    </source>
</reference>
<dbReference type="GO" id="GO:0003723">
    <property type="term" value="F:RNA binding"/>
    <property type="evidence" value="ECO:0007669"/>
    <property type="project" value="UniProtKB-UniRule"/>
</dbReference>
<evidence type="ECO:0000313" key="9">
    <source>
        <dbReference type="EMBL" id="KAJ3054450.1"/>
    </source>
</evidence>
<dbReference type="InterPro" id="IPR034393">
    <property type="entry name" value="TatSF1-like"/>
</dbReference>
<accession>A0AAD5SGR7</accession>
<feature type="region of interest" description="Disordered" evidence="7">
    <location>
        <begin position="199"/>
        <end position="252"/>
    </location>
</feature>
<dbReference type="InterPro" id="IPR000504">
    <property type="entry name" value="RRM_dom"/>
</dbReference>
<keyword evidence="4 6" id="KW-0694">RNA-binding</keyword>
<keyword evidence="10" id="KW-1185">Reference proteome</keyword>
<feature type="region of interest" description="Disordered" evidence="7">
    <location>
        <begin position="1"/>
        <end position="33"/>
    </location>
</feature>
<dbReference type="SMART" id="SM00360">
    <property type="entry name" value="RRM"/>
    <property type="match status" value="1"/>
</dbReference>
<dbReference type="GO" id="GO:0005686">
    <property type="term" value="C:U2 snRNP"/>
    <property type="evidence" value="ECO:0007669"/>
    <property type="project" value="TreeGrafter"/>
</dbReference>
<evidence type="ECO:0000256" key="6">
    <source>
        <dbReference type="PROSITE-ProRule" id="PRU00176"/>
    </source>
</evidence>
<dbReference type="SUPFAM" id="SSF54928">
    <property type="entry name" value="RNA-binding domain, RBD"/>
    <property type="match status" value="1"/>
</dbReference>
<protein>
    <recommendedName>
        <fullName evidence="8">RRM domain-containing protein</fullName>
    </recommendedName>
</protein>
<evidence type="ECO:0000256" key="3">
    <source>
        <dbReference type="ARBA" id="ARBA00022737"/>
    </source>
</evidence>
<dbReference type="InterPro" id="IPR034392">
    <property type="entry name" value="TatSF1-like_RRM1"/>
</dbReference>
<comment type="similarity">
    <text evidence="1">Belongs to the HTATSF1 family.</text>
</comment>
<dbReference type="GO" id="GO:0000398">
    <property type="term" value="P:mRNA splicing, via spliceosome"/>
    <property type="evidence" value="ECO:0007669"/>
    <property type="project" value="InterPro"/>
</dbReference>
<keyword evidence="5" id="KW-0508">mRNA splicing</keyword>
<comment type="caution">
    <text evidence="9">The sequence shown here is derived from an EMBL/GenBank/DDBJ whole genome shotgun (WGS) entry which is preliminary data.</text>
</comment>
<feature type="compositionally biased region" description="Polar residues" evidence="7">
    <location>
        <begin position="1"/>
        <end position="17"/>
    </location>
</feature>
<dbReference type="PANTHER" id="PTHR15608">
    <property type="entry name" value="SPLICING FACTOR U2AF-ASSOCIATED PROTEIN 2"/>
    <property type="match status" value="1"/>
</dbReference>
<dbReference type="InterPro" id="IPR012677">
    <property type="entry name" value="Nucleotide-bd_a/b_plait_sf"/>
</dbReference>
<evidence type="ECO:0000256" key="2">
    <source>
        <dbReference type="ARBA" id="ARBA00022664"/>
    </source>
</evidence>
<organism evidence="9 10">
    <name type="scientific">Rhizophlyctis rosea</name>
    <dbReference type="NCBI Taxonomy" id="64517"/>
    <lineage>
        <taxon>Eukaryota</taxon>
        <taxon>Fungi</taxon>
        <taxon>Fungi incertae sedis</taxon>
        <taxon>Chytridiomycota</taxon>
        <taxon>Chytridiomycota incertae sedis</taxon>
        <taxon>Chytridiomycetes</taxon>
        <taxon>Rhizophlyctidales</taxon>
        <taxon>Rhizophlyctidaceae</taxon>
        <taxon>Rhizophlyctis</taxon>
    </lineage>
</organism>
<dbReference type="CDD" id="cd12281">
    <property type="entry name" value="RRM1_TatSF1_like"/>
    <property type="match status" value="1"/>
</dbReference>
<evidence type="ECO:0000256" key="7">
    <source>
        <dbReference type="SAM" id="MobiDB-lite"/>
    </source>
</evidence>
<keyword evidence="2" id="KW-0507">mRNA processing</keyword>
<evidence type="ECO:0000313" key="10">
    <source>
        <dbReference type="Proteomes" id="UP001212841"/>
    </source>
</evidence>
<name>A0AAD5SGR7_9FUNG</name>
<dbReference type="FunFam" id="3.30.70.330:FF:000329">
    <property type="entry name" value="splicing factor U2AF-associated protein 2"/>
    <property type="match status" value="1"/>
</dbReference>
<dbReference type="PANTHER" id="PTHR15608:SF0">
    <property type="entry name" value="HIV TAT-SPECIFIC FACTOR 1"/>
    <property type="match status" value="1"/>
</dbReference>
<dbReference type="Gene3D" id="3.30.70.330">
    <property type="match status" value="1"/>
</dbReference>
<dbReference type="Proteomes" id="UP001212841">
    <property type="component" value="Unassembled WGS sequence"/>
</dbReference>
<sequence length="252" mass="27982">MESSTPATLDNRSTGPSTPEGAQAVPDGGVGQNNANIQYIEETGKYVSTDADGISYEWDAEKNAWFPMYDESLVDLQQSVYSVEGVDETVPIPERRGKRKKEKVYTYDEPMEKKPKTEPKKKPNTSVYVTGLPHDATVDEVKEVFEKYGILMVDMSTGEPRIKLYRDAGGNIKGDALVTYFKEESIALACELLDDSDFRPGQSSRIRVQPAVFQEKEKPPTAEGQASTSNGAAPKKNFDKKKVQKQMQKLGK</sequence>
<gene>
    <name evidence="9" type="ORF">HK097_001792</name>
</gene>
<evidence type="ECO:0000256" key="1">
    <source>
        <dbReference type="ARBA" id="ARBA00007747"/>
    </source>
</evidence>
<dbReference type="EMBL" id="JADGJD010000137">
    <property type="protein sequence ID" value="KAJ3054450.1"/>
    <property type="molecule type" value="Genomic_DNA"/>
</dbReference>
<keyword evidence="3" id="KW-0677">Repeat</keyword>
<proteinExistence type="inferred from homology"/>
<dbReference type="Pfam" id="PF00076">
    <property type="entry name" value="RRM_1"/>
    <property type="match status" value="1"/>
</dbReference>